<evidence type="ECO:0000313" key="3">
    <source>
        <dbReference type="Proteomes" id="UP000009168"/>
    </source>
</evidence>
<dbReference type="GeneID" id="7844929"/>
<feature type="transmembrane region" description="Helical" evidence="1">
    <location>
        <begin position="164"/>
        <end position="184"/>
    </location>
</feature>
<dbReference type="InParanoid" id="I7LWA2"/>
<organism evidence="2 3">
    <name type="scientific">Tetrahymena thermophila (strain SB210)</name>
    <dbReference type="NCBI Taxonomy" id="312017"/>
    <lineage>
        <taxon>Eukaryota</taxon>
        <taxon>Sar</taxon>
        <taxon>Alveolata</taxon>
        <taxon>Ciliophora</taxon>
        <taxon>Intramacronucleata</taxon>
        <taxon>Oligohymenophorea</taxon>
        <taxon>Hymenostomatida</taxon>
        <taxon>Tetrahymenina</taxon>
        <taxon>Tetrahymenidae</taxon>
        <taxon>Tetrahymena</taxon>
    </lineage>
</organism>
<feature type="transmembrane region" description="Helical" evidence="1">
    <location>
        <begin position="12"/>
        <end position="35"/>
    </location>
</feature>
<keyword evidence="1" id="KW-0472">Membrane</keyword>
<accession>I7LWA2</accession>
<evidence type="ECO:0000313" key="2">
    <source>
        <dbReference type="EMBL" id="EAS01248.3"/>
    </source>
</evidence>
<protein>
    <submittedName>
        <fullName evidence="2">Transmembrane protein, putative</fullName>
    </submittedName>
</protein>
<dbReference type="AlphaFoldDB" id="I7LWA2"/>
<dbReference type="RefSeq" id="XP_001021493.3">
    <property type="nucleotide sequence ID" value="XM_001021493.3"/>
</dbReference>
<keyword evidence="1 2" id="KW-0812">Transmembrane</keyword>
<dbReference type="EMBL" id="GG662603">
    <property type="protein sequence ID" value="EAS01248.3"/>
    <property type="molecule type" value="Genomic_DNA"/>
</dbReference>
<dbReference type="KEGG" id="tet:TTHERM_00147590"/>
<proteinExistence type="predicted"/>
<keyword evidence="1" id="KW-1133">Transmembrane helix</keyword>
<feature type="transmembrane region" description="Helical" evidence="1">
    <location>
        <begin position="98"/>
        <end position="118"/>
    </location>
</feature>
<keyword evidence="3" id="KW-1185">Reference proteome</keyword>
<feature type="transmembrane region" description="Helical" evidence="1">
    <location>
        <begin position="41"/>
        <end position="62"/>
    </location>
</feature>
<gene>
    <name evidence="2" type="ORF">TTHERM_00147590</name>
</gene>
<feature type="transmembrane region" description="Helical" evidence="1">
    <location>
        <begin position="130"/>
        <end position="152"/>
    </location>
</feature>
<dbReference type="Proteomes" id="UP000009168">
    <property type="component" value="Unassembled WGS sequence"/>
</dbReference>
<sequence length="530" mass="63450">METKEEKKKRILATGMSFIYFLIQTLNLIICIQQYSINNKIGYFVLILAIFILDKVMSFFILKKEKFGYEIFILDMLNLGFISIYLKRYPSFYRPMYGAKLFFVIIPTIFVQIIFFFGRDMIDETKEKNIQILMIIVYVFYQLLQIRCFLALRVEYNRTFKQQVQMIIVYTLNIFSNYGIWLVFASHRDSQFQISLLFYGTLLFLLMVGYQSYQLYKLQDSTFLLNFLYNMITSTNYTTEYGYYFHHYNNNFEDLYRERQNDLLIMSLYKSAQLFIYFTLGDVKDFQDKYHILQQASSFMVVITFLDIISNIIQYFFGIRMVFYRIRTSKLTSTKSIAEAIMKVDPSKKFIYINNKEHSKDSSGSLIPSDHNSIQMDVIRSVESSIDYRELKVSSELDNYLAQRFLQRLTVIQQDHGCVLVEYPKLNISSQKFEVNRYVNFAQISSFFCKSDAIPSNTFDIHADWESIFMYRLLTKGLDLNYRNNDETYKYCVEAYLDIYLPMMILYKYYQPYLFQKVHQVVQDIYSDFF</sequence>
<evidence type="ECO:0000256" key="1">
    <source>
        <dbReference type="SAM" id="Phobius"/>
    </source>
</evidence>
<reference evidence="3" key="1">
    <citation type="journal article" date="2006" name="PLoS Biol.">
        <title>Macronuclear genome sequence of the ciliate Tetrahymena thermophila, a model eukaryote.</title>
        <authorList>
            <person name="Eisen J.A."/>
            <person name="Coyne R.S."/>
            <person name="Wu M."/>
            <person name="Wu D."/>
            <person name="Thiagarajan M."/>
            <person name="Wortman J.R."/>
            <person name="Badger J.H."/>
            <person name="Ren Q."/>
            <person name="Amedeo P."/>
            <person name="Jones K.M."/>
            <person name="Tallon L.J."/>
            <person name="Delcher A.L."/>
            <person name="Salzberg S.L."/>
            <person name="Silva J.C."/>
            <person name="Haas B.J."/>
            <person name="Majoros W.H."/>
            <person name="Farzad M."/>
            <person name="Carlton J.M."/>
            <person name="Smith R.K. Jr."/>
            <person name="Garg J."/>
            <person name="Pearlman R.E."/>
            <person name="Karrer K.M."/>
            <person name="Sun L."/>
            <person name="Manning G."/>
            <person name="Elde N.C."/>
            <person name="Turkewitz A.P."/>
            <person name="Asai D.J."/>
            <person name="Wilkes D.E."/>
            <person name="Wang Y."/>
            <person name="Cai H."/>
            <person name="Collins K."/>
            <person name="Stewart B.A."/>
            <person name="Lee S.R."/>
            <person name="Wilamowska K."/>
            <person name="Weinberg Z."/>
            <person name="Ruzzo W.L."/>
            <person name="Wloga D."/>
            <person name="Gaertig J."/>
            <person name="Frankel J."/>
            <person name="Tsao C.-C."/>
            <person name="Gorovsky M.A."/>
            <person name="Keeling P.J."/>
            <person name="Waller R.F."/>
            <person name="Patron N.J."/>
            <person name="Cherry J.M."/>
            <person name="Stover N.A."/>
            <person name="Krieger C.J."/>
            <person name="del Toro C."/>
            <person name="Ryder H.F."/>
            <person name="Williamson S.C."/>
            <person name="Barbeau R.A."/>
            <person name="Hamilton E.P."/>
            <person name="Orias E."/>
        </authorList>
    </citation>
    <scope>NUCLEOTIDE SEQUENCE [LARGE SCALE GENOMIC DNA]</scope>
    <source>
        <strain evidence="3">SB210</strain>
    </source>
</reference>
<feature type="transmembrane region" description="Helical" evidence="1">
    <location>
        <begin position="296"/>
        <end position="317"/>
    </location>
</feature>
<name>I7LWA2_TETTS</name>
<feature type="transmembrane region" description="Helical" evidence="1">
    <location>
        <begin position="69"/>
        <end position="86"/>
    </location>
</feature>
<feature type="transmembrane region" description="Helical" evidence="1">
    <location>
        <begin position="196"/>
        <end position="216"/>
    </location>
</feature>